<name>A0A6J6E852_9ZZZZ</name>
<dbReference type="AlphaFoldDB" id="A0A6J6E852"/>
<reference evidence="1" key="1">
    <citation type="submission" date="2020-05" db="EMBL/GenBank/DDBJ databases">
        <authorList>
            <person name="Chiriac C."/>
            <person name="Salcher M."/>
            <person name="Ghai R."/>
            <person name="Kavagutti S V."/>
        </authorList>
    </citation>
    <scope>NUCLEOTIDE SEQUENCE</scope>
</reference>
<accession>A0A6J6E852</accession>
<dbReference type="Gene3D" id="3.40.190.10">
    <property type="entry name" value="Periplasmic binding protein-like II"/>
    <property type="match status" value="1"/>
</dbReference>
<sequence>MSVSATSDQIARNEKCLQILIPALQQAMKDFLNSPESAIARIVDAARQFNSMWSYSPDQARAALDIILNDGLIGSETSGAVGSFDPQRTSEFLQTFRQSFPDVTDSALTADQLVTNEFLDASISLQP</sequence>
<proteinExistence type="predicted"/>
<gene>
    <name evidence="1" type="ORF">UFOPK1572_01335</name>
</gene>
<dbReference type="EMBL" id="CAEZTC010000204">
    <property type="protein sequence ID" value="CAB4570503.1"/>
    <property type="molecule type" value="Genomic_DNA"/>
</dbReference>
<organism evidence="1">
    <name type="scientific">freshwater metagenome</name>
    <dbReference type="NCBI Taxonomy" id="449393"/>
    <lineage>
        <taxon>unclassified sequences</taxon>
        <taxon>metagenomes</taxon>
        <taxon>ecological metagenomes</taxon>
    </lineage>
</organism>
<protein>
    <submittedName>
        <fullName evidence="1">Unannotated protein</fullName>
    </submittedName>
</protein>
<evidence type="ECO:0000313" key="1">
    <source>
        <dbReference type="EMBL" id="CAB4570503.1"/>
    </source>
</evidence>